<dbReference type="Pfam" id="PF09673">
    <property type="entry name" value="TrbC_Ftype"/>
    <property type="match status" value="1"/>
</dbReference>
<dbReference type="AlphaFoldDB" id="A0A1B1LQD4"/>
<proteinExistence type="predicted"/>
<sequence length="453" mass="51774">MPYSECLKKLLFCYLLATPLSYADDAINPSKPQSMESIVGTPRYNPSSVSDSVRAVIEHTGKVRESNAMSDIAQDIKKNQPTEAYAEEADTINNSKNQTMRTQSSNVEKMFGKSGITAQDFERKLDNNRNEELSTDNGLTIFASFSMPDYVLNDLIKTASENKARVVFRGLKDGVDNLIQMQVVLKAYIANSKVKTEPLVTLDPESFTQYGVKEVPTMVYRKDDKTYKISGSINIKYFMKQIEEDPDRTTFPVTAQTFPVKEKSIIQELEERSSKYDWEAAKRNAIKDTWNNQWMASLPVTDENKIWYIDPTIQVNQDIKDNQGNLLAAAGQRGNPLAQFPQKLTMIIFDPMSSEQLDWAKIQFMHRFGEGKVMPIFTRLKRDDGWKHLEELRGQFYGQMYKINPEIINRFLIKATPSIISVEGAYFKVQQFAQADVREYTRVNKQSEKGIAE</sequence>
<reference evidence="2" key="1">
    <citation type="submission" date="2015-12" db="EMBL/GenBank/DDBJ databases">
        <title>Klebsiella pneumoniae strain KP04 plasmid pKP04VIM, complete sequence.</title>
        <authorList>
            <person name="Li R."/>
            <person name="Lin D."/>
            <person name="Chen C."/>
        </authorList>
    </citation>
    <scope>NUCLEOTIDE SEQUENCE</scope>
    <source>
        <plasmid evidence="2">pKP04VIM</plasmid>
    </source>
</reference>
<accession>A0A1B1LQD4</accession>
<evidence type="ECO:0000313" key="2">
    <source>
        <dbReference type="EMBL" id="ANS55239.1"/>
    </source>
</evidence>
<protein>
    <submittedName>
        <fullName evidence="2">Conjugal transfer protein</fullName>
    </submittedName>
</protein>
<evidence type="ECO:0000256" key="1">
    <source>
        <dbReference type="SAM" id="SignalP"/>
    </source>
</evidence>
<name>A0A1B1LQD4_KLEPN</name>
<feature type="signal peptide" evidence="1">
    <location>
        <begin position="1"/>
        <end position="23"/>
    </location>
</feature>
<organism evidence="2">
    <name type="scientific">Klebsiella pneumoniae</name>
    <dbReference type="NCBI Taxonomy" id="573"/>
    <lineage>
        <taxon>Bacteria</taxon>
        <taxon>Pseudomonadati</taxon>
        <taxon>Pseudomonadota</taxon>
        <taxon>Gammaproteobacteria</taxon>
        <taxon>Enterobacterales</taxon>
        <taxon>Enterobacteriaceae</taxon>
        <taxon>Klebsiella/Raoultella group</taxon>
        <taxon>Klebsiella</taxon>
        <taxon>Klebsiella pneumoniae complex</taxon>
    </lineage>
</organism>
<dbReference type="InterPro" id="IPR019106">
    <property type="entry name" value="T4SS_TrbC"/>
</dbReference>
<dbReference type="RefSeq" id="WP_153244823.1">
    <property type="nucleotide sequence ID" value="NZ_CP026019.1"/>
</dbReference>
<feature type="chain" id="PRO_5030025760" evidence="1">
    <location>
        <begin position="24"/>
        <end position="453"/>
    </location>
</feature>
<keyword evidence="2" id="KW-0614">Plasmid</keyword>
<dbReference type="EMBL" id="KU318421">
    <property type="protein sequence ID" value="ANS55239.1"/>
    <property type="molecule type" value="Genomic_DNA"/>
</dbReference>
<geneLocation type="plasmid" evidence="2">
    <name>pKP04VIM</name>
</geneLocation>
<keyword evidence="1" id="KW-0732">Signal</keyword>